<dbReference type="RefSeq" id="WP_003721775.1">
    <property type="nucleotide sequence ID" value="NC_017544.1"/>
</dbReference>
<keyword evidence="6" id="KW-0255">Endonuclease</keyword>
<accession>A0A0H3GEI5</accession>
<dbReference type="CDD" id="cd00056">
    <property type="entry name" value="ENDO3c"/>
    <property type="match status" value="1"/>
</dbReference>
<evidence type="ECO:0000313" key="6">
    <source>
        <dbReference type="EMBL" id="AEO05660.1"/>
    </source>
</evidence>
<dbReference type="PANTHER" id="PTHR10359:SF19">
    <property type="entry name" value="DNA REPAIR GLYCOSYLASE MJ1434-RELATED"/>
    <property type="match status" value="1"/>
</dbReference>
<dbReference type="GO" id="GO:0051539">
    <property type="term" value="F:4 iron, 4 sulfur cluster binding"/>
    <property type="evidence" value="ECO:0007669"/>
    <property type="project" value="UniProtKB-KW"/>
</dbReference>
<dbReference type="InterPro" id="IPR011257">
    <property type="entry name" value="DNA_glycosylase"/>
</dbReference>
<dbReference type="PIRSF" id="PIRSF001435">
    <property type="entry name" value="Nth"/>
    <property type="match status" value="1"/>
</dbReference>
<evidence type="ECO:0000313" key="7">
    <source>
        <dbReference type="Proteomes" id="UP000001288"/>
    </source>
</evidence>
<evidence type="ECO:0000256" key="2">
    <source>
        <dbReference type="ARBA" id="ARBA00022723"/>
    </source>
</evidence>
<dbReference type="PANTHER" id="PTHR10359">
    <property type="entry name" value="A/G-SPECIFIC ADENINE GLYCOSYLASE/ENDONUCLEASE III"/>
    <property type="match status" value="1"/>
</dbReference>
<keyword evidence="3" id="KW-0408">Iron</keyword>
<dbReference type="InterPro" id="IPR003265">
    <property type="entry name" value="HhH-GPD_domain"/>
</dbReference>
<protein>
    <submittedName>
        <fullName evidence="6">Endonuclease III</fullName>
    </submittedName>
</protein>
<dbReference type="InterPro" id="IPR023170">
    <property type="entry name" value="HhH_base_excis_C"/>
</dbReference>
<reference evidence="7" key="1">
    <citation type="submission" date="2010-04" db="EMBL/GenBank/DDBJ databases">
        <title>The genome sequence of Listeria monocytogenes strain 10403S.</title>
        <authorList>
            <consortium name="The Broad Institute Genome Sequencing Platform"/>
            <consortium name="The Broad Institute Genome Sequencing Center for Infectious Disease."/>
            <person name="Borowsky M."/>
            <person name="Borodovsky M."/>
            <person name="Young S.K."/>
            <person name="Zeng Q."/>
            <person name="Koehrsen M."/>
            <person name="Fitzgerald M."/>
            <person name="Wiedmann M."/>
            <person name="Swaminathan B."/>
            <person name="Lauer P."/>
            <person name="Portnoy D."/>
            <person name="Cossart P."/>
            <person name="Buchrieser C."/>
            <person name="Higgins D."/>
            <person name="Abouelleil A."/>
            <person name="Alvarado L."/>
            <person name="Arachchi H.M."/>
            <person name="Berlin A."/>
            <person name="Borenstein D."/>
            <person name="Brown A."/>
            <person name="Chapman S.B."/>
            <person name="Chen Z."/>
            <person name="Dunbar C.D."/>
            <person name="Engels R."/>
            <person name="Freedman E."/>
            <person name="Gearin G."/>
            <person name="Gellesch M."/>
            <person name="Goldberg J."/>
            <person name="Griggs A."/>
            <person name="Gujja S."/>
            <person name="Heilman E."/>
            <person name="Heiman D."/>
            <person name="Howarth C."/>
            <person name="Jen D."/>
            <person name="Larson L."/>
            <person name="Lui A."/>
            <person name="MacDonald J."/>
            <person name="Mehta T."/>
            <person name="Montmayeur A."/>
            <person name="Neiman D."/>
            <person name="Park D."/>
            <person name="Pearson M."/>
            <person name="Priest M."/>
            <person name="Richards J."/>
            <person name="Roberts A."/>
            <person name="Saif S."/>
            <person name="Shea T."/>
            <person name="Shenoy N."/>
            <person name="Sisk P."/>
            <person name="Stolte C."/>
            <person name="Sykes S."/>
            <person name="Walk T."/>
            <person name="White J."/>
            <person name="Yandava C."/>
            <person name="Haas B."/>
            <person name="Nusbaum C."/>
            <person name="Birren B."/>
        </authorList>
    </citation>
    <scope>NUCLEOTIDE SEQUENCE [LARGE SCALE GENOMIC DNA]</scope>
    <source>
        <strain evidence="7">10403S</strain>
    </source>
</reference>
<dbReference type="GO" id="GO:0046872">
    <property type="term" value="F:metal ion binding"/>
    <property type="evidence" value="ECO:0007669"/>
    <property type="project" value="UniProtKB-KW"/>
</dbReference>
<evidence type="ECO:0000256" key="4">
    <source>
        <dbReference type="ARBA" id="ARBA00023014"/>
    </source>
</evidence>
<dbReference type="GO" id="GO:0004519">
    <property type="term" value="F:endonuclease activity"/>
    <property type="evidence" value="ECO:0007669"/>
    <property type="project" value="UniProtKB-KW"/>
</dbReference>
<evidence type="ECO:0000256" key="1">
    <source>
        <dbReference type="ARBA" id="ARBA00022485"/>
    </source>
</evidence>
<proteinExistence type="predicted"/>
<keyword evidence="1" id="KW-0004">4Fe-4S</keyword>
<feature type="domain" description="HhH-GPD" evidence="5">
    <location>
        <begin position="38"/>
        <end position="194"/>
    </location>
</feature>
<organism evidence="6 7">
    <name type="scientific">Listeria monocytogenes serotype 1/2a (strain 10403S)</name>
    <dbReference type="NCBI Taxonomy" id="393133"/>
    <lineage>
        <taxon>Bacteria</taxon>
        <taxon>Bacillati</taxon>
        <taxon>Bacillota</taxon>
        <taxon>Bacilli</taxon>
        <taxon>Bacillales</taxon>
        <taxon>Listeriaceae</taxon>
        <taxon>Listeria</taxon>
    </lineage>
</organism>
<keyword evidence="6" id="KW-0378">Hydrolase</keyword>
<dbReference type="EMBL" id="CP002002">
    <property type="protein sequence ID" value="AEO05660.1"/>
    <property type="molecule type" value="Genomic_DNA"/>
</dbReference>
<evidence type="ECO:0000256" key="3">
    <source>
        <dbReference type="ARBA" id="ARBA00023004"/>
    </source>
</evidence>
<dbReference type="KEGG" id="lmt:LMRG_00345"/>
<dbReference type="GO" id="GO:0006284">
    <property type="term" value="P:base-excision repair"/>
    <property type="evidence" value="ECO:0007669"/>
    <property type="project" value="InterPro"/>
</dbReference>
<dbReference type="Gene3D" id="1.10.340.30">
    <property type="entry name" value="Hypothetical protein, domain 2"/>
    <property type="match status" value="1"/>
</dbReference>
<sequence length="211" mass="24880">MNVDEQKVRVLNNLVEHYGYQDWWEADNRLADWLSMILIQRTTEKNAKQALANLGPHLDLESLIEMDMATLEEYIYPAGFYKQKSIYIKALIKWFHGHGASLDKFQTYSTEDLRKELLGIKGVGEETADAMLLYIFERNVFIADLYARRLFSRLGFGEYKTYEQMREEFMPITENIPHKLCKEWHSVIDVHGKHFGKDKAMDESWLLEFSN</sequence>
<keyword evidence="6" id="KW-0540">Nuclease</keyword>
<dbReference type="AlphaFoldDB" id="A0A0H3GEI5"/>
<keyword evidence="2" id="KW-0479">Metal-binding</keyword>
<evidence type="ECO:0000259" key="5">
    <source>
        <dbReference type="SMART" id="SM00478"/>
    </source>
</evidence>
<gene>
    <name evidence="6" type="ordered locus">LMRG_00345</name>
</gene>
<name>A0A0H3GEI5_LISM4</name>
<dbReference type="Pfam" id="PF00730">
    <property type="entry name" value="HhH-GPD"/>
    <property type="match status" value="1"/>
</dbReference>
<dbReference type="SMART" id="SM00478">
    <property type="entry name" value="ENDO3c"/>
    <property type="match status" value="1"/>
</dbReference>
<dbReference type="Proteomes" id="UP000001288">
    <property type="component" value="Chromosome"/>
</dbReference>
<dbReference type="SUPFAM" id="SSF48150">
    <property type="entry name" value="DNA-glycosylase"/>
    <property type="match status" value="1"/>
</dbReference>
<keyword evidence="4" id="KW-0411">Iron-sulfur</keyword>
<dbReference type="HOGENOM" id="CLU_012862_6_1_9"/>
<dbReference type="Gene3D" id="1.10.1670.10">
    <property type="entry name" value="Helix-hairpin-Helix base-excision DNA repair enzymes (C-terminal)"/>
    <property type="match status" value="1"/>
</dbReference>